<evidence type="ECO:0000313" key="1">
    <source>
        <dbReference type="EMBL" id="MQY23291.1"/>
    </source>
</evidence>
<reference evidence="1 2" key="1">
    <citation type="submission" date="2019-10" db="EMBL/GenBank/DDBJ databases">
        <title>Nocardia macrotermitis sp. nov. and Nocardia aurantia sp. nov., isolated from the gut of fungus growing-termite Macrotermes natalensis.</title>
        <authorList>
            <person name="Benndorf R."/>
            <person name="Schwitalla J."/>
            <person name="Martin K."/>
            <person name="De Beer W."/>
            <person name="Kaster A.-K."/>
            <person name="Vollmers J."/>
            <person name="Poulsen M."/>
            <person name="Beemelmanns C."/>
        </authorList>
    </citation>
    <scope>NUCLEOTIDE SEQUENCE [LARGE SCALE GENOMIC DNA]</scope>
    <source>
        <strain evidence="1 2">RB20</strain>
    </source>
</reference>
<dbReference type="InterPro" id="IPR006764">
    <property type="entry name" value="SAM_dep_MeTrfase_SAV2177_type"/>
</dbReference>
<protein>
    <recommendedName>
        <fullName evidence="3">S-adenosyl methyltransferase</fullName>
    </recommendedName>
</protein>
<dbReference type="PIRSF" id="PIRSF017393">
    <property type="entry name" value="MTase_SAV2177"/>
    <property type="match status" value="1"/>
</dbReference>
<keyword evidence="2" id="KW-1185">Reference proteome</keyword>
<dbReference type="AlphaFoldDB" id="A0A7K0DCN7"/>
<dbReference type="Proteomes" id="UP000438448">
    <property type="component" value="Unassembled WGS sequence"/>
</dbReference>
<accession>A0A7K0DCN7</accession>
<dbReference type="Pfam" id="PF04672">
    <property type="entry name" value="Methyltransf_19"/>
    <property type="match status" value="1"/>
</dbReference>
<dbReference type="SUPFAM" id="SSF53335">
    <property type="entry name" value="S-adenosyl-L-methionine-dependent methyltransferases"/>
    <property type="match status" value="1"/>
</dbReference>
<dbReference type="Gene3D" id="3.40.50.150">
    <property type="entry name" value="Vaccinia Virus protein VP39"/>
    <property type="match status" value="1"/>
</dbReference>
<sequence>MEPGPPVDLQKDQPHTARMYDYYLGGKDHYRADREAAEKVVGIWPGVRVAARQNRAFIHRVTRYLANAGVRQFLDIGTGIPTEPNLHQVAQQVAPDARIVYADNDPLVLVHARALMVSSPEGRTNYVSADVTTPEQILESPGLHDTLDLTRPIALSLNALLHFIPDDRDPHGIVDTLMDRLAPGSYLVMTHVTPDFDPTSIGTVVDIYRHSGLPCQVRSKAEFARFFERFELIDPGVEVPHRWRPDGAPTPEKMDAEVSAYAAVARK</sequence>
<organism evidence="1 2">
    <name type="scientific">Nocardia macrotermitis</name>
    <dbReference type="NCBI Taxonomy" id="2585198"/>
    <lineage>
        <taxon>Bacteria</taxon>
        <taxon>Bacillati</taxon>
        <taxon>Actinomycetota</taxon>
        <taxon>Actinomycetes</taxon>
        <taxon>Mycobacteriales</taxon>
        <taxon>Nocardiaceae</taxon>
        <taxon>Nocardia</taxon>
    </lineage>
</organism>
<proteinExistence type="predicted"/>
<name>A0A7K0DCN7_9NOCA</name>
<dbReference type="EMBL" id="WEGK01000018">
    <property type="protein sequence ID" value="MQY23291.1"/>
    <property type="molecule type" value="Genomic_DNA"/>
</dbReference>
<comment type="caution">
    <text evidence="1">The sequence shown here is derived from an EMBL/GenBank/DDBJ whole genome shotgun (WGS) entry which is preliminary data.</text>
</comment>
<gene>
    <name evidence="1" type="ORF">NRB20_64190</name>
</gene>
<dbReference type="RefSeq" id="WP_319945643.1">
    <property type="nucleotide sequence ID" value="NZ_WEGK01000018.1"/>
</dbReference>
<evidence type="ECO:0008006" key="3">
    <source>
        <dbReference type="Google" id="ProtNLM"/>
    </source>
</evidence>
<evidence type="ECO:0000313" key="2">
    <source>
        <dbReference type="Proteomes" id="UP000438448"/>
    </source>
</evidence>
<dbReference type="InterPro" id="IPR029063">
    <property type="entry name" value="SAM-dependent_MTases_sf"/>
</dbReference>